<reference evidence="2" key="1">
    <citation type="submission" date="2017-08" db="EMBL/GenBank/DDBJ databases">
        <authorList>
            <person name="Grouzdev D.S."/>
            <person name="Gaisin V.A."/>
            <person name="Rysina M.S."/>
            <person name="Gorlenko V.M."/>
        </authorList>
    </citation>
    <scope>NUCLEOTIDE SEQUENCE [LARGE SCALE GENOMIC DNA]</scope>
    <source>
        <strain evidence="2">Kir15-3F</strain>
    </source>
</reference>
<evidence type="ECO:0000313" key="2">
    <source>
        <dbReference type="Proteomes" id="UP000220527"/>
    </source>
</evidence>
<dbReference type="Pfam" id="PF01986">
    <property type="entry name" value="DUF123"/>
    <property type="match status" value="1"/>
</dbReference>
<comment type="caution">
    <text evidence="1">The sequence shown here is derived from an EMBL/GenBank/DDBJ whole genome shotgun (WGS) entry which is preliminary data.</text>
</comment>
<evidence type="ECO:0000313" key="1">
    <source>
        <dbReference type="EMBL" id="PDW00546.1"/>
    </source>
</evidence>
<evidence type="ECO:0008006" key="3">
    <source>
        <dbReference type="Google" id="ProtNLM"/>
    </source>
</evidence>
<dbReference type="CDD" id="cd10441">
    <property type="entry name" value="GIY-YIG_COG1833"/>
    <property type="match status" value="1"/>
</dbReference>
<dbReference type="AlphaFoldDB" id="A0A2A6RE54"/>
<accession>A0A2A6RE54</accession>
<sequence>MLRCRLTKAPSWAYHTAVKGSYILILWLDQPLVGLQVGRLGRFDLHAGYYLYVGSAFGPGGLRARLAHHQRRAKARPHWHIDYLRMQAHLCEAWTVTSSTHLECVWCRALAAHPEVTLPIRGFGARDTGCAAHLFYLPRPVRSSLLTAVILNDVIHQPEPLQIEVHRFDATT</sequence>
<dbReference type="Proteomes" id="UP000220527">
    <property type="component" value="Unassembled WGS sequence"/>
</dbReference>
<dbReference type="PANTHER" id="PTHR37460">
    <property type="entry name" value="ENDONUCLEASE III"/>
    <property type="match status" value="1"/>
</dbReference>
<dbReference type="OrthoDB" id="9802365at2"/>
<dbReference type="PANTHER" id="PTHR37460:SF1">
    <property type="entry name" value="ENDONUCLEASE III"/>
    <property type="match status" value="1"/>
</dbReference>
<organism evidence="1 2">
    <name type="scientific">Candidatus Viridilinea mediisalina</name>
    <dbReference type="NCBI Taxonomy" id="2024553"/>
    <lineage>
        <taxon>Bacteria</taxon>
        <taxon>Bacillati</taxon>
        <taxon>Chloroflexota</taxon>
        <taxon>Chloroflexia</taxon>
        <taxon>Chloroflexales</taxon>
        <taxon>Chloroflexineae</taxon>
        <taxon>Oscillochloridaceae</taxon>
        <taxon>Candidatus Viridilinea</taxon>
    </lineage>
</organism>
<dbReference type="InterPro" id="IPR002837">
    <property type="entry name" value="DUF123"/>
</dbReference>
<dbReference type="EMBL" id="NQWI01000178">
    <property type="protein sequence ID" value="PDW00546.1"/>
    <property type="molecule type" value="Genomic_DNA"/>
</dbReference>
<proteinExistence type="predicted"/>
<name>A0A2A6RE54_9CHLR</name>
<protein>
    <recommendedName>
        <fullName evidence="3">GIY-YIG domain-containing protein</fullName>
    </recommendedName>
</protein>
<gene>
    <name evidence="1" type="ORF">CJ255_20545</name>
</gene>
<keyword evidence="2" id="KW-1185">Reference proteome</keyword>